<gene>
    <name evidence="10" type="ORF">ADUPG1_006498</name>
</gene>
<keyword evidence="6" id="KW-0949">S-adenosyl-L-methionine</keyword>
<dbReference type="EMBL" id="BQXS01009970">
    <property type="protein sequence ID" value="GKT32317.1"/>
    <property type="molecule type" value="Genomic_DNA"/>
</dbReference>
<dbReference type="Gene3D" id="3.40.1280.10">
    <property type="match status" value="1"/>
</dbReference>
<evidence type="ECO:0000256" key="7">
    <source>
        <dbReference type="ARBA" id="ARBA00022730"/>
    </source>
</evidence>
<keyword evidence="3" id="KW-0698">rRNA processing</keyword>
<feature type="region of interest" description="Disordered" evidence="9">
    <location>
        <begin position="620"/>
        <end position="651"/>
    </location>
</feature>
<accession>A0ABQ5KIH1</accession>
<evidence type="ECO:0000256" key="3">
    <source>
        <dbReference type="ARBA" id="ARBA00022552"/>
    </source>
</evidence>
<dbReference type="InterPro" id="IPR005304">
    <property type="entry name" value="Rbsml_bgen_MeTrfase_EMG1/NEP1"/>
</dbReference>
<keyword evidence="5" id="KW-0808">Transferase</keyword>
<protein>
    <submittedName>
        <fullName evidence="10">Ribosomal biogenesis, methyltransferase, EMG1/NEP1 like protein</fullName>
    </submittedName>
</protein>
<sequence length="727" mass="80057">MRKKKINSLSQAKRIMNIRKVITPHFTGTEFMNKRLIVILEQAFLETAKMKNGKYVMLTADMNPSTLSKATSNPSIVRPDILFDTVKALLDSPLNKAGLLQVFIRTYSGVLIKVDPSIRIPRTEKRFYGLLTQLLHKRHIRAAAGSTVLLQVIKNDIKEQIPPGTRIIGLTRHETVRYVSLFPYIAEDILKLKSKTDGDKESEEKIESKSKKEGEDDEAIKLQKLGKRRYRQYSKPSKSVGDIAISRSEKDRPVVFVIGSMASGSLKDVEACSYVTEWISISQYPLSAAAVANRVCHCFEMSTIEVDDEQVIHYSFKTYHGALILDTLKTLALSCHRHKSQLVTIFIQQMDTHKALVFSCNIFNTMTMSASIPITTSMELDGEQSSIEIIQELEIEEAGKNEQPITLQSMTPQSISPVLTKPACVSLLSLTLALSFVLSVSGATGRGSGISTTSKATSESLSSSTQLEWIHSQDVISFLMSDRDVESDSVNAHATAHVTTHVSGMGGMFIGGQGEIFGSNALHPLAGRLEKDVSSVRDYPHPKGSSTQPVASTSSILPQLHPVSVGADKRGWKGDISSTSPIVGMMSIRPQSLIAVFSSFDGSQPFVTITCEVEHSSHSVAVKGEGRKEEEEEEDTHELDEEEEGETKKYTGDSLYKPVRRLLLSCEGRDVSFSVSIPGLSTKEGKRAIASGIGHYIGPSRAKQDFCFRYEWKLLSNAMSGLKNASK</sequence>
<evidence type="ECO:0000256" key="1">
    <source>
        <dbReference type="ARBA" id="ARBA00008115"/>
    </source>
</evidence>
<evidence type="ECO:0000313" key="10">
    <source>
        <dbReference type="EMBL" id="GKT32317.1"/>
    </source>
</evidence>
<keyword evidence="2" id="KW-0690">Ribosome biogenesis</keyword>
<organism evidence="10 11">
    <name type="scientific">Aduncisulcus paluster</name>
    <dbReference type="NCBI Taxonomy" id="2918883"/>
    <lineage>
        <taxon>Eukaryota</taxon>
        <taxon>Metamonada</taxon>
        <taxon>Carpediemonas-like organisms</taxon>
        <taxon>Aduncisulcus</taxon>
    </lineage>
</organism>
<evidence type="ECO:0000256" key="6">
    <source>
        <dbReference type="ARBA" id="ARBA00022691"/>
    </source>
</evidence>
<dbReference type="InterPro" id="IPR029028">
    <property type="entry name" value="Alpha/beta_knot_MTases"/>
</dbReference>
<evidence type="ECO:0000256" key="5">
    <source>
        <dbReference type="ARBA" id="ARBA00022679"/>
    </source>
</evidence>
<dbReference type="Pfam" id="PF03587">
    <property type="entry name" value="EMG1"/>
    <property type="match status" value="1"/>
</dbReference>
<dbReference type="PANTHER" id="PTHR12636:SF5">
    <property type="entry name" value="RIBOSOMAL RNA SMALL SUBUNIT METHYLTRANSFERASE NEP1"/>
    <property type="match status" value="1"/>
</dbReference>
<feature type="compositionally biased region" description="Acidic residues" evidence="9">
    <location>
        <begin position="630"/>
        <end position="645"/>
    </location>
</feature>
<dbReference type="Proteomes" id="UP001057375">
    <property type="component" value="Unassembled WGS sequence"/>
</dbReference>
<dbReference type="CDD" id="cd18088">
    <property type="entry name" value="Nep1-like"/>
    <property type="match status" value="1"/>
</dbReference>
<proteinExistence type="inferred from homology"/>
<evidence type="ECO:0000256" key="8">
    <source>
        <dbReference type="ARBA" id="ARBA00022884"/>
    </source>
</evidence>
<evidence type="ECO:0000313" key="11">
    <source>
        <dbReference type="Proteomes" id="UP001057375"/>
    </source>
</evidence>
<dbReference type="GO" id="GO:0008168">
    <property type="term" value="F:methyltransferase activity"/>
    <property type="evidence" value="ECO:0007669"/>
    <property type="project" value="UniProtKB-KW"/>
</dbReference>
<dbReference type="PANTHER" id="PTHR12636">
    <property type="entry name" value="NEP1/MRA1"/>
    <property type="match status" value="1"/>
</dbReference>
<keyword evidence="8" id="KW-0694">RNA-binding</keyword>
<reference evidence="10" key="1">
    <citation type="submission" date="2022-03" db="EMBL/GenBank/DDBJ databases">
        <title>Draft genome sequence of Aduncisulcus paluster, a free-living microaerophilic Fornicata.</title>
        <authorList>
            <person name="Yuyama I."/>
            <person name="Kume K."/>
            <person name="Tamura T."/>
            <person name="Inagaki Y."/>
            <person name="Hashimoto T."/>
        </authorList>
    </citation>
    <scope>NUCLEOTIDE SEQUENCE</scope>
    <source>
        <strain evidence="10">NY0171</strain>
    </source>
</reference>
<name>A0ABQ5KIH1_9EUKA</name>
<comment type="caution">
    <text evidence="10">The sequence shown here is derived from an EMBL/GenBank/DDBJ whole genome shotgun (WGS) entry which is preliminary data.</text>
</comment>
<dbReference type="GO" id="GO:0032259">
    <property type="term" value="P:methylation"/>
    <property type="evidence" value="ECO:0007669"/>
    <property type="project" value="UniProtKB-KW"/>
</dbReference>
<evidence type="ECO:0000256" key="4">
    <source>
        <dbReference type="ARBA" id="ARBA00022603"/>
    </source>
</evidence>
<keyword evidence="7" id="KW-0699">rRNA-binding</keyword>
<evidence type="ECO:0000256" key="2">
    <source>
        <dbReference type="ARBA" id="ARBA00022517"/>
    </source>
</evidence>
<evidence type="ECO:0000256" key="9">
    <source>
        <dbReference type="SAM" id="MobiDB-lite"/>
    </source>
</evidence>
<keyword evidence="11" id="KW-1185">Reference proteome</keyword>
<keyword evidence="4 10" id="KW-0489">Methyltransferase</keyword>
<dbReference type="SUPFAM" id="SSF75217">
    <property type="entry name" value="alpha/beta knot"/>
    <property type="match status" value="1"/>
</dbReference>
<dbReference type="InterPro" id="IPR029026">
    <property type="entry name" value="tRNA_m1G_MTases_N"/>
</dbReference>
<comment type="similarity">
    <text evidence="1">Belongs to the class IV-like SAM-binding methyltransferase superfamily. RNA methyltransferase NEP1 family.</text>
</comment>
<feature type="non-terminal residue" evidence="10">
    <location>
        <position position="727"/>
    </location>
</feature>